<evidence type="ECO:0000259" key="2">
    <source>
        <dbReference type="Pfam" id="PF16313"/>
    </source>
</evidence>
<dbReference type="RefSeq" id="WP_341724233.1">
    <property type="nucleotide sequence ID" value="NZ_JBBWWT010000001.1"/>
</dbReference>
<evidence type="ECO:0000256" key="1">
    <source>
        <dbReference type="SAM" id="SignalP"/>
    </source>
</evidence>
<name>A0ABU9IVL9_9GAMM</name>
<dbReference type="PANTHER" id="PTHR38478:SF1">
    <property type="entry name" value="ZINC DEPENDENT METALLOPROTEASE DOMAIN LIPOPROTEIN"/>
    <property type="match status" value="1"/>
</dbReference>
<feature type="chain" id="PRO_5045688176" evidence="1">
    <location>
        <begin position="26"/>
        <end position="677"/>
    </location>
</feature>
<dbReference type="PANTHER" id="PTHR38478">
    <property type="entry name" value="PEPTIDASE M1A AND M12B"/>
    <property type="match status" value="1"/>
</dbReference>
<sequence>MKLISASHLASVYVLLLVVGFPAKAIDNAPRDNQQKPDGQVQGPEEFWEIEVSDKNVSFNLLPSDLDQDYVVWKLPSTGKAAPWQLIRWSKEGDSIVLRSTAGRDAELSSDWETGAAVVAKFPARSLVNGRYQVNVTRLFRAAYPSGWGHEEVSASIALRFDPPKMFPRNAVLTTSRRHARSSVEASMRWNFVRLPGIRMETKKLLPRSAFMHPGFLEAWPFGDIKDGQQEVVQRWRIDGQKLSGEAAKQASSIVVYLAPSTPERWKPWVKKGVESWNEAFLAAGLGTPIAAVDALSVGGWDYDDLRNSALCWGEREACGWNIFDPRTGEILQAQIHSTDQSLPSLLPRYLVNMAALDPRAAEETLPDDLLGSLVRQVAAHEIGHLLGLKDGTYGTFSYSTEQLRDRSWLESNRFSPSIMNYARFNYVAQPEDNVPVPSLLQGIGSADRFWIRWGYSKSDSSAELDALWNSKSLYRYRRTDSRVKGPYDGIETPGVSDPVAGAQLGWKNVERSIALISNREISSSDPDIAELVGPKALYDAAFQQWVNMNRQVVSLIGGKMLDPSLNSIGEPESVRESGVSLVPSDQQRAAIRHLCTGFFKKVPDLLVKGNFLRRSGLTTSAAEEKIRLAREQMYGLSIAERSRIEVLRDVGTNRPNAERDFGTYDLLRELRECVVR</sequence>
<keyword evidence="3" id="KW-0482">Metalloprotease</keyword>
<proteinExistence type="predicted"/>
<dbReference type="Pfam" id="PF16313">
    <property type="entry name" value="DUF4953"/>
    <property type="match status" value="1"/>
</dbReference>
<dbReference type="EMBL" id="JBBWWT010000001">
    <property type="protein sequence ID" value="MEL1263035.1"/>
    <property type="molecule type" value="Genomic_DNA"/>
</dbReference>
<dbReference type="GO" id="GO:0008237">
    <property type="term" value="F:metallopeptidase activity"/>
    <property type="evidence" value="ECO:0007669"/>
    <property type="project" value="UniProtKB-KW"/>
</dbReference>
<dbReference type="InterPro" id="IPR032534">
    <property type="entry name" value="EcxA_zinc-bd"/>
</dbReference>
<dbReference type="InterPro" id="IPR024079">
    <property type="entry name" value="MetalloPept_cat_dom_sf"/>
</dbReference>
<feature type="signal peptide" evidence="1">
    <location>
        <begin position="1"/>
        <end position="25"/>
    </location>
</feature>
<keyword evidence="4" id="KW-1185">Reference proteome</keyword>
<gene>
    <name evidence="3" type="ORF">AAD027_01425</name>
</gene>
<dbReference type="Gene3D" id="3.40.390.10">
    <property type="entry name" value="Collagenase (Catalytic Domain)"/>
    <property type="match status" value="1"/>
</dbReference>
<evidence type="ECO:0000313" key="4">
    <source>
        <dbReference type="Proteomes" id="UP001459204"/>
    </source>
</evidence>
<reference evidence="3 4" key="1">
    <citation type="submission" date="2024-04" db="EMBL/GenBank/DDBJ databases">
        <title>Draft genome sequence of Pseudoxanthomonas putridarboris WD12.</title>
        <authorList>
            <person name="Oh J."/>
        </authorList>
    </citation>
    <scope>NUCLEOTIDE SEQUENCE [LARGE SCALE GENOMIC DNA]</scope>
    <source>
        <strain evidence="3 4">WD12</strain>
    </source>
</reference>
<keyword evidence="3" id="KW-0378">Hydrolase</keyword>
<protein>
    <submittedName>
        <fullName evidence="3">Zinc-dependent metalloprotease</fullName>
    </submittedName>
</protein>
<feature type="domain" description="EcxA zinc-binding" evidence="2">
    <location>
        <begin position="365"/>
        <end position="675"/>
    </location>
</feature>
<keyword evidence="1" id="KW-0732">Signal</keyword>
<dbReference type="SUPFAM" id="SSF55486">
    <property type="entry name" value="Metalloproteases ('zincins'), catalytic domain"/>
    <property type="match status" value="1"/>
</dbReference>
<organism evidence="3 4">
    <name type="scientific">Pseudoxanthomonas putridarboris</name>
    <dbReference type="NCBI Taxonomy" id="752605"/>
    <lineage>
        <taxon>Bacteria</taxon>
        <taxon>Pseudomonadati</taxon>
        <taxon>Pseudomonadota</taxon>
        <taxon>Gammaproteobacteria</taxon>
        <taxon>Lysobacterales</taxon>
        <taxon>Lysobacteraceae</taxon>
        <taxon>Pseudoxanthomonas</taxon>
    </lineage>
</organism>
<dbReference type="Proteomes" id="UP001459204">
    <property type="component" value="Unassembled WGS sequence"/>
</dbReference>
<accession>A0ABU9IVL9</accession>
<evidence type="ECO:0000313" key="3">
    <source>
        <dbReference type="EMBL" id="MEL1263035.1"/>
    </source>
</evidence>
<comment type="caution">
    <text evidence="3">The sequence shown here is derived from an EMBL/GenBank/DDBJ whole genome shotgun (WGS) entry which is preliminary data.</text>
</comment>
<keyword evidence="3" id="KW-0645">Protease</keyword>